<organism evidence="1 2">
    <name type="scientific">Dallia pectoralis</name>
    <name type="common">Alaska blackfish</name>
    <dbReference type="NCBI Taxonomy" id="75939"/>
    <lineage>
        <taxon>Eukaryota</taxon>
        <taxon>Metazoa</taxon>
        <taxon>Chordata</taxon>
        <taxon>Craniata</taxon>
        <taxon>Vertebrata</taxon>
        <taxon>Euteleostomi</taxon>
        <taxon>Actinopterygii</taxon>
        <taxon>Neopterygii</taxon>
        <taxon>Teleostei</taxon>
        <taxon>Protacanthopterygii</taxon>
        <taxon>Esociformes</taxon>
        <taxon>Umbridae</taxon>
        <taxon>Dallia</taxon>
    </lineage>
</organism>
<reference evidence="1" key="1">
    <citation type="submission" date="2021-05" db="EMBL/GenBank/DDBJ databases">
        <authorList>
            <person name="Pan Q."/>
            <person name="Jouanno E."/>
            <person name="Zahm M."/>
            <person name="Klopp C."/>
            <person name="Cabau C."/>
            <person name="Louis A."/>
            <person name="Berthelot C."/>
            <person name="Parey E."/>
            <person name="Roest Crollius H."/>
            <person name="Montfort J."/>
            <person name="Robinson-Rechavi M."/>
            <person name="Bouchez O."/>
            <person name="Lampietro C."/>
            <person name="Lopez Roques C."/>
            <person name="Donnadieu C."/>
            <person name="Postlethwait J."/>
            <person name="Bobe J."/>
            <person name="Dillon D."/>
            <person name="Chandos A."/>
            <person name="von Hippel F."/>
            <person name="Guiguen Y."/>
        </authorList>
    </citation>
    <scope>NUCLEOTIDE SEQUENCE</scope>
    <source>
        <strain evidence="1">YG-Jan2019</strain>
    </source>
</reference>
<name>A0ACC2HI55_DALPE</name>
<protein>
    <submittedName>
        <fullName evidence="1">Uncharacterized protein</fullName>
    </submittedName>
</protein>
<sequence length="156" mass="16682">MGKCELAQAGRVHCPDQPGQRRGEPLAQGETPRTHPHAPGTTIAGQMGGIYGSASKPKPATDVQPKQGQIPSHLRHRWSVDFTRTAVPGASLINATPAPVPSTLPTFTGAAVAICRRQAWAVKHPDPEYLGLHQGHGQMALPTKRVLLRLKTTEQS</sequence>
<gene>
    <name evidence="1" type="ORF">DPEC_G00027500</name>
</gene>
<dbReference type="Proteomes" id="UP001157502">
    <property type="component" value="Chromosome 2"/>
</dbReference>
<keyword evidence="2" id="KW-1185">Reference proteome</keyword>
<evidence type="ECO:0000313" key="2">
    <source>
        <dbReference type="Proteomes" id="UP001157502"/>
    </source>
</evidence>
<accession>A0ACC2HI55</accession>
<proteinExistence type="predicted"/>
<comment type="caution">
    <text evidence="1">The sequence shown here is derived from an EMBL/GenBank/DDBJ whole genome shotgun (WGS) entry which is preliminary data.</text>
</comment>
<dbReference type="EMBL" id="CM055729">
    <property type="protein sequence ID" value="KAJ8015571.1"/>
    <property type="molecule type" value="Genomic_DNA"/>
</dbReference>
<evidence type="ECO:0000313" key="1">
    <source>
        <dbReference type="EMBL" id="KAJ8015571.1"/>
    </source>
</evidence>